<gene>
    <name evidence="3" type="ORF">IAB91_07240</name>
</gene>
<dbReference type="InterPro" id="IPR004562">
    <property type="entry name" value="LipoylTrfase_LipoateP_Ligase"/>
</dbReference>
<reference evidence="3" key="2">
    <citation type="journal article" date="2021" name="PeerJ">
        <title>Extensive microbial diversity within the chicken gut microbiome revealed by metagenomics and culture.</title>
        <authorList>
            <person name="Gilroy R."/>
            <person name="Ravi A."/>
            <person name="Getino M."/>
            <person name="Pursley I."/>
            <person name="Horton D.L."/>
            <person name="Alikhan N.F."/>
            <person name="Baker D."/>
            <person name="Gharbi K."/>
            <person name="Hall N."/>
            <person name="Watson M."/>
            <person name="Adriaenssens E.M."/>
            <person name="Foster-Nyarko E."/>
            <person name="Jarju S."/>
            <person name="Secka A."/>
            <person name="Antonio M."/>
            <person name="Oren A."/>
            <person name="Chaudhuri R.R."/>
            <person name="La Ragione R."/>
            <person name="Hildebrand F."/>
            <person name="Pallen M.J."/>
        </authorList>
    </citation>
    <scope>NUCLEOTIDE SEQUENCE</scope>
    <source>
        <strain evidence="3">B1-13419</strain>
    </source>
</reference>
<dbReference type="InterPro" id="IPR045864">
    <property type="entry name" value="aa-tRNA-synth_II/BPL/LPL"/>
</dbReference>
<proteinExistence type="predicted"/>
<dbReference type="GO" id="GO:0009249">
    <property type="term" value="P:protein lipoylation"/>
    <property type="evidence" value="ECO:0007669"/>
    <property type="project" value="InterPro"/>
</dbReference>
<keyword evidence="3" id="KW-0436">Ligase</keyword>
<accession>A0A9D9ILG1</accession>
<feature type="domain" description="BPL/LPL catalytic" evidence="2">
    <location>
        <begin position="34"/>
        <end position="218"/>
    </location>
</feature>
<dbReference type="GO" id="GO:0017118">
    <property type="term" value="F:lipoyltransferase activity"/>
    <property type="evidence" value="ECO:0007669"/>
    <property type="project" value="TreeGrafter"/>
</dbReference>
<protein>
    <submittedName>
        <fullName evidence="3">Lipoate--protein ligase family protein</fullName>
    </submittedName>
</protein>
<dbReference type="GO" id="GO:0005737">
    <property type="term" value="C:cytoplasm"/>
    <property type="evidence" value="ECO:0007669"/>
    <property type="project" value="TreeGrafter"/>
</dbReference>
<dbReference type="SUPFAM" id="SSF55681">
    <property type="entry name" value="Class II aaRS and biotin synthetases"/>
    <property type="match status" value="1"/>
</dbReference>
<dbReference type="Pfam" id="PF21948">
    <property type="entry name" value="LplA-B_cat"/>
    <property type="match status" value="1"/>
</dbReference>
<evidence type="ECO:0000259" key="2">
    <source>
        <dbReference type="PROSITE" id="PS51733"/>
    </source>
</evidence>
<dbReference type="PANTHER" id="PTHR12561:SF3">
    <property type="entry name" value="LIPOYLTRANSFERASE 1, MITOCHONDRIAL"/>
    <property type="match status" value="1"/>
</dbReference>
<reference evidence="3" key="1">
    <citation type="submission" date="2020-10" db="EMBL/GenBank/DDBJ databases">
        <authorList>
            <person name="Gilroy R."/>
        </authorList>
    </citation>
    <scope>NUCLEOTIDE SEQUENCE</scope>
    <source>
        <strain evidence="3">B1-13419</strain>
    </source>
</reference>
<evidence type="ECO:0000313" key="4">
    <source>
        <dbReference type="Proteomes" id="UP000823757"/>
    </source>
</evidence>
<dbReference type="EMBL" id="JADIMD010000107">
    <property type="protein sequence ID" value="MBO8475064.1"/>
    <property type="molecule type" value="Genomic_DNA"/>
</dbReference>
<organism evidence="3 4">
    <name type="scientific">Candidatus Cryptobacteroides faecigallinarum</name>
    <dbReference type="NCBI Taxonomy" id="2840763"/>
    <lineage>
        <taxon>Bacteria</taxon>
        <taxon>Pseudomonadati</taxon>
        <taxon>Bacteroidota</taxon>
        <taxon>Bacteroidia</taxon>
        <taxon>Bacteroidales</taxon>
        <taxon>Candidatus Cryptobacteroides</taxon>
    </lineage>
</organism>
<dbReference type="GO" id="GO:0016874">
    <property type="term" value="F:ligase activity"/>
    <property type="evidence" value="ECO:0007669"/>
    <property type="project" value="UniProtKB-KW"/>
</dbReference>
<evidence type="ECO:0000256" key="1">
    <source>
        <dbReference type="ARBA" id="ARBA00005085"/>
    </source>
</evidence>
<name>A0A9D9ILG1_9BACT</name>
<sequence length="253" mass="27727">MREFRDMTQILFPSGAEMPLNFYLAAEEFVAGMDCAGEKLFFWSVAPTVIFGRNQVMSDEVNLIWCREHGVQVFRRKSGGGCVYADHGNLMISYISPGISAEEAFGRYMELMTSSLAALGLDAVASVRNDIMVGDSKVSGNAFYSLHGSGIVHGTLLYDVDIDSMSCAITPSAEKLRSKGVASVRQRVANIRPLLGVTVAHEGVSDMESLSAWLADRLCDRSILLTDDNMQEISGLSEKYLDKAFLLGKENEK</sequence>
<dbReference type="InterPro" id="IPR004143">
    <property type="entry name" value="BPL_LPL_catalytic"/>
</dbReference>
<dbReference type="PANTHER" id="PTHR12561">
    <property type="entry name" value="LIPOATE-PROTEIN LIGASE"/>
    <property type="match status" value="1"/>
</dbReference>
<dbReference type="Proteomes" id="UP000823757">
    <property type="component" value="Unassembled WGS sequence"/>
</dbReference>
<comment type="pathway">
    <text evidence="1">Protein modification; protein lipoylation via exogenous pathway; protein N(6)-(lipoyl)lysine from lipoate: step 2/2.</text>
</comment>
<dbReference type="CDD" id="cd16443">
    <property type="entry name" value="LplA"/>
    <property type="match status" value="1"/>
</dbReference>
<comment type="caution">
    <text evidence="3">The sequence shown here is derived from an EMBL/GenBank/DDBJ whole genome shotgun (WGS) entry which is preliminary data.</text>
</comment>
<dbReference type="Gene3D" id="3.30.930.10">
    <property type="entry name" value="Bira Bifunctional Protein, Domain 2"/>
    <property type="match status" value="1"/>
</dbReference>
<dbReference type="PROSITE" id="PS51733">
    <property type="entry name" value="BPL_LPL_CATALYTIC"/>
    <property type="match status" value="1"/>
</dbReference>
<dbReference type="AlphaFoldDB" id="A0A9D9ILG1"/>
<evidence type="ECO:0000313" key="3">
    <source>
        <dbReference type="EMBL" id="MBO8475064.1"/>
    </source>
</evidence>